<proteinExistence type="predicted"/>
<dbReference type="InterPro" id="IPR011330">
    <property type="entry name" value="Glyco_hydro/deAcase_b/a-brl"/>
</dbReference>
<evidence type="ECO:0000313" key="2">
    <source>
        <dbReference type="Proteomes" id="UP000233398"/>
    </source>
</evidence>
<accession>A0A2N0VGE7</accession>
<reference evidence="1 2" key="1">
    <citation type="submission" date="2017-11" db="EMBL/GenBank/DDBJ databases">
        <title>Rhodohalobacter 15182 sp. nov., isolated from a salt lake.</title>
        <authorList>
            <person name="Han S."/>
        </authorList>
    </citation>
    <scope>NUCLEOTIDE SEQUENCE [LARGE SCALE GENOMIC DNA]</scope>
    <source>
        <strain evidence="1 2">15182</strain>
    </source>
</reference>
<dbReference type="AlphaFoldDB" id="A0A2N0VGE7"/>
<comment type="caution">
    <text evidence="1">The sequence shown here is derived from an EMBL/GenBank/DDBJ whole genome shotgun (WGS) entry which is preliminary data.</text>
</comment>
<sequence length="384" mass="44565">MYSTIVRGMQKFKRKLGPYITNLGGWTTDRKIIVIESDDWGSIRMPSKQVFNKCLKAGYRVDRIAYEKYDSLASENDLELLFELLSGFKDFNGNHPVITANSLVANPDFGKIEASGFKEYHYEPITETFKRYPEHGRCFNLWKEGLEQKLFYPQSHGREHLNVSMFMNALRRGDRDAIFGFKHGIPGSIPRGVKGGNRYVETLNYSSVEDKEEKLEIILEGLDLFEELFGYRSDSFIPPNYLWSSDYDEKMNRYGVKYYQGNRKMKEPIPQGGVKLHPRTLGERNKYGQIYLVRNVLFEPSLFKNGIDDPVERCLKQVQAAFRMNKPAVICSHRINYVGYLDPKNRDRSLKMLQEVLEGILKTWPEVEFMTSVHIGRLITGEDD</sequence>
<organism evidence="1 2">
    <name type="scientific">Rhodohalobacter barkolensis</name>
    <dbReference type="NCBI Taxonomy" id="2053187"/>
    <lineage>
        <taxon>Bacteria</taxon>
        <taxon>Pseudomonadati</taxon>
        <taxon>Balneolota</taxon>
        <taxon>Balneolia</taxon>
        <taxon>Balneolales</taxon>
        <taxon>Balneolaceae</taxon>
        <taxon>Rhodohalobacter</taxon>
    </lineage>
</organism>
<protein>
    <recommendedName>
        <fullName evidence="3">Polysaccharide (De)acetylase</fullName>
    </recommendedName>
</protein>
<dbReference type="OrthoDB" id="2081174at2"/>
<dbReference type="Proteomes" id="UP000233398">
    <property type="component" value="Unassembled WGS sequence"/>
</dbReference>
<dbReference type="EMBL" id="PISP01000003">
    <property type="protein sequence ID" value="PKD43261.1"/>
    <property type="molecule type" value="Genomic_DNA"/>
</dbReference>
<gene>
    <name evidence="1" type="ORF">CWD77_11645</name>
</gene>
<evidence type="ECO:0000313" key="1">
    <source>
        <dbReference type="EMBL" id="PKD43261.1"/>
    </source>
</evidence>
<dbReference type="SUPFAM" id="SSF88713">
    <property type="entry name" value="Glycoside hydrolase/deacetylase"/>
    <property type="match status" value="1"/>
</dbReference>
<dbReference type="RefSeq" id="WP_101073735.1">
    <property type="nucleotide sequence ID" value="NZ_PISP01000003.1"/>
</dbReference>
<dbReference type="Gene3D" id="3.20.20.370">
    <property type="entry name" value="Glycoside hydrolase/deacetylase"/>
    <property type="match status" value="1"/>
</dbReference>
<dbReference type="GO" id="GO:0005975">
    <property type="term" value="P:carbohydrate metabolic process"/>
    <property type="evidence" value="ECO:0007669"/>
    <property type="project" value="InterPro"/>
</dbReference>
<name>A0A2N0VGE7_9BACT</name>
<keyword evidence="2" id="KW-1185">Reference proteome</keyword>
<evidence type="ECO:0008006" key="3">
    <source>
        <dbReference type="Google" id="ProtNLM"/>
    </source>
</evidence>